<dbReference type="InterPro" id="IPR013785">
    <property type="entry name" value="Aldolase_TIM"/>
</dbReference>
<dbReference type="EC" id="5.3.1.24" evidence="5"/>
<evidence type="ECO:0000256" key="2">
    <source>
        <dbReference type="ARBA" id="ARBA00005436"/>
    </source>
</evidence>
<evidence type="ECO:0000256" key="11">
    <source>
        <dbReference type="ARBA" id="ARBA00023274"/>
    </source>
</evidence>
<keyword evidence="10" id="KW-0413">Isomerase</keyword>
<keyword evidence="11" id="KW-0687">Ribonucleoprotein</keyword>
<evidence type="ECO:0000256" key="8">
    <source>
        <dbReference type="ARBA" id="ARBA00022980"/>
    </source>
</evidence>
<dbReference type="PANTHER" id="PTHR42894:SF1">
    <property type="entry name" value="N-(5'-PHOSPHORIBOSYL)ANTHRANILATE ISOMERASE"/>
    <property type="match status" value="1"/>
</dbReference>
<dbReference type="InterPro" id="IPR011060">
    <property type="entry name" value="RibuloseP-bd_barrel"/>
</dbReference>
<comment type="subunit">
    <text evidence="4">P1 and P2 exist as dimers at the large ribosomal subunit.</text>
</comment>
<gene>
    <name evidence="13" type="ORF">A4U43_C02F22940</name>
</gene>
<dbReference type="EMBL" id="CM007382">
    <property type="protein sequence ID" value="ONK78836.1"/>
    <property type="molecule type" value="Genomic_DNA"/>
</dbReference>
<reference evidence="14" key="1">
    <citation type="journal article" date="2017" name="Nat. Commun.">
        <title>The asparagus genome sheds light on the origin and evolution of a young Y chromosome.</title>
        <authorList>
            <person name="Harkess A."/>
            <person name="Zhou J."/>
            <person name="Xu C."/>
            <person name="Bowers J.E."/>
            <person name="Van der Hulst R."/>
            <person name="Ayyampalayam S."/>
            <person name="Mercati F."/>
            <person name="Riccardi P."/>
            <person name="McKain M.R."/>
            <person name="Kakrana A."/>
            <person name="Tang H."/>
            <person name="Ray J."/>
            <person name="Groenendijk J."/>
            <person name="Arikit S."/>
            <person name="Mathioni S.M."/>
            <person name="Nakano M."/>
            <person name="Shan H."/>
            <person name="Telgmann-Rauber A."/>
            <person name="Kanno A."/>
            <person name="Yue Z."/>
            <person name="Chen H."/>
            <person name="Li W."/>
            <person name="Chen Y."/>
            <person name="Xu X."/>
            <person name="Zhang Y."/>
            <person name="Luo S."/>
            <person name="Chen H."/>
            <person name="Gao J."/>
            <person name="Mao Z."/>
            <person name="Pires J.C."/>
            <person name="Luo M."/>
            <person name="Kudrna D."/>
            <person name="Wing R.A."/>
            <person name="Meyers B.C."/>
            <person name="Yi K."/>
            <person name="Kong H."/>
            <person name="Lavrijsen P."/>
            <person name="Sunseri F."/>
            <person name="Falavigna A."/>
            <person name="Ye Y."/>
            <person name="Leebens-Mack J.H."/>
            <person name="Chen G."/>
        </authorList>
    </citation>
    <scope>NUCLEOTIDE SEQUENCE [LARGE SCALE GENOMIC DNA]</scope>
    <source>
        <strain evidence="14">cv. DH0086</strain>
    </source>
</reference>
<dbReference type="GO" id="GO:0005840">
    <property type="term" value="C:ribosome"/>
    <property type="evidence" value="ECO:0007669"/>
    <property type="project" value="UniProtKB-KW"/>
</dbReference>
<sequence length="302" mass="32347">MKVVAAYLPAVLGGNSSLSAEDIKGILGSDFRNARLKFLSRSSQCLKKTRASSVSCSLESSGKDCKTFHPKVKMCGITSVRDAELAAQAGANLIGMILWPHSKRSVSLEVAKEISKAARDNGAEPVGVFVEDDVSTILRVTEVSGLEFVQLHGDCSRAGLRELLPLSRVIYVIHADENGKLLNHELLPLSRVIYVIHADENGKLLNHVPGEAAALVDWVLVDSTKGGSGKGFNWQRFKLPPVRSKHGWLLAGGLHAENVLEAALCLKPDGVDVSSGICGPDGINKDPLKISSFVSKVNSLSY</sequence>
<keyword evidence="8" id="KW-0689">Ribosomal protein</keyword>
<evidence type="ECO:0000313" key="13">
    <source>
        <dbReference type="EMBL" id="ONK78836.1"/>
    </source>
</evidence>
<feature type="domain" description="N-(5'phosphoribosyl) anthranilate isomerase (PRAI)" evidence="12">
    <location>
        <begin position="174"/>
        <end position="295"/>
    </location>
</feature>
<evidence type="ECO:0000256" key="7">
    <source>
        <dbReference type="ARBA" id="ARBA00022822"/>
    </source>
</evidence>
<dbReference type="OMA" id="FHGDESP"/>
<evidence type="ECO:0000259" key="12">
    <source>
        <dbReference type="Pfam" id="PF00697"/>
    </source>
</evidence>
<dbReference type="InterPro" id="IPR044643">
    <property type="entry name" value="TrpF_fam"/>
</dbReference>
<evidence type="ECO:0000256" key="3">
    <source>
        <dbReference type="ARBA" id="ARBA00007571"/>
    </source>
</evidence>
<dbReference type="CDD" id="cd00405">
    <property type="entry name" value="PRAI"/>
    <property type="match status" value="1"/>
</dbReference>
<dbReference type="Pfam" id="PF00697">
    <property type="entry name" value="PRAI"/>
    <property type="match status" value="2"/>
</dbReference>
<feature type="domain" description="N-(5'phosphoribosyl) anthranilate isomerase (PRAI)" evidence="12">
    <location>
        <begin position="72"/>
        <end position="173"/>
    </location>
</feature>
<keyword evidence="7" id="KW-0822">Tryptophan biosynthesis</keyword>
<evidence type="ECO:0000256" key="5">
    <source>
        <dbReference type="ARBA" id="ARBA00012572"/>
    </source>
</evidence>
<dbReference type="InterPro" id="IPR038716">
    <property type="entry name" value="P1/P2_N_sf"/>
</dbReference>
<dbReference type="Gramene" id="ONK78836">
    <property type="protein sequence ID" value="ONK78836"/>
    <property type="gene ID" value="A4U43_C02F22940"/>
</dbReference>
<evidence type="ECO:0000256" key="4">
    <source>
        <dbReference type="ARBA" id="ARBA00011266"/>
    </source>
</evidence>
<name>A0A5P1FKI8_ASPOF</name>
<dbReference type="SUPFAM" id="SSF51366">
    <property type="entry name" value="Ribulose-phoshate binding barrel"/>
    <property type="match status" value="1"/>
</dbReference>
<evidence type="ECO:0000313" key="14">
    <source>
        <dbReference type="Proteomes" id="UP000243459"/>
    </source>
</evidence>
<keyword evidence="14" id="KW-1185">Reference proteome</keyword>
<dbReference type="HAMAP" id="MF_00135">
    <property type="entry name" value="PRAI"/>
    <property type="match status" value="1"/>
</dbReference>
<comment type="pathway">
    <text evidence="1">Amino-acid biosynthesis; L-tryptophan biosynthesis; L-tryptophan from chorismate: step 3/5.</text>
</comment>
<keyword evidence="9" id="KW-0057">Aromatic amino acid biosynthesis</keyword>
<evidence type="ECO:0000256" key="10">
    <source>
        <dbReference type="ARBA" id="ARBA00023235"/>
    </source>
</evidence>
<dbReference type="GO" id="GO:1990904">
    <property type="term" value="C:ribonucleoprotein complex"/>
    <property type="evidence" value="ECO:0007669"/>
    <property type="project" value="UniProtKB-KW"/>
</dbReference>
<dbReference type="Gene3D" id="3.20.20.70">
    <property type="entry name" value="Aldolase class I"/>
    <property type="match status" value="1"/>
</dbReference>
<evidence type="ECO:0000256" key="9">
    <source>
        <dbReference type="ARBA" id="ARBA00023141"/>
    </source>
</evidence>
<evidence type="ECO:0000256" key="1">
    <source>
        <dbReference type="ARBA" id="ARBA00004664"/>
    </source>
</evidence>
<dbReference type="GO" id="GO:0004640">
    <property type="term" value="F:phosphoribosylanthranilate isomerase activity"/>
    <property type="evidence" value="ECO:0007669"/>
    <property type="project" value="UniProtKB-EC"/>
</dbReference>
<dbReference type="InterPro" id="IPR001240">
    <property type="entry name" value="PRAI_dom"/>
</dbReference>
<evidence type="ECO:0000256" key="6">
    <source>
        <dbReference type="ARBA" id="ARBA00022605"/>
    </source>
</evidence>
<dbReference type="Gene3D" id="1.10.10.1410">
    <property type="match status" value="1"/>
</dbReference>
<organism evidence="13 14">
    <name type="scientific">Asparagus officinalis</name>
    <name type="common">Garden asparagus</name>
    <dbReference type="NCBI Taxonomy" id="4686"/>
    <lineage>
        <taxon>Eukaryota</taxon>
        <taxon>Viridiplantae</taxon>
        <taxon>Streptophyta</taxon>
        <taxon>Embryophyta</taxon>
        <taxon>Tracheophyta</taxon>
        <taxon>Spermatophyta</taxon>
        <taxon>Magnoliopsida</taxon>
        <taxon>Liliopsida</taxon>
        <taxon>Asparagales</taxon>
        <taxon>Asparagaceae</taxon>
        <taxon>Asparagoideae</taxon>
        <taxon>Asparagus</taxon>
    </lineage>
</organism>
<dbReference type="UniPathway" id="UPA00035">
    <property type="reaction ID" value="UER00042"/>
</dbReference>
<comment type="similarity">
    <text evidence="3">Belongs to the TrpF family.</text>
</comment>
<dbReference type="Proteomes" id="UP000243459">
    <property type="component" value="Chromosome 2"/>
</dbReference>
<accession>A0A5P1FKI8</accession>
<dbReference type="PANTHER" id="PTHR42894">
    <property type="entry name" value="N-(5'-PHOSPHORIBOSYL)ANTHRANILATE ISOMERASE"/>
    <property type="match status" value="1"/>
</dbReference>
<dbReference type="AlphaFoldDB" id="A0A5P1FKI8"/>
<proteinExistence type="inferred from homology"/>
<keyword evidence="6" id="KW-0028">Amino-acid biosynthesis</keyword>
<comment type="similarity">
    <text evidence="2">Belongs to the eukaryotic ribosomal protein P1/P2 family.</text>
</comment>
<dbReference type="GO" id="GO:0000162">
    <property type="term" value="P:L-tryptophan biosynthetic process"/>
    <property type="evidence" value="ECO:0007669"/>
    <property type="project" value="UniProtKB-UniPathway"/>
</dbReference>
<protein>
    <recommendedName>
        <fullName evidence="5">phosphoribosylanthranilate isomerase</fullName>
        <ecNumber evidence="5">5.3.1.24</ecNumber>
    </recommendedName>
</protein>